<dbReference type="InterPro" id="IPR013078">
    <property type="entry name" value="His_Pase_superF_clade-1"/>
</dbReference>
<sequence>MDQRWPDRLWVVRHGESSGNVARDAAHEANLLRIETGGRDADVPLSPLGERQSEALGRWFAAMPEDERPGVVLVSPYRRARQTAALVHAVGGTAMAPDDFVVDERLREREFGVLDRLTRQGIEHHHPDQAEFRRTLGKFYHRPPGGESWCDVILRLRSAMDTVALHYSGARVLIVAHQVVVLCMRYLVERMTEDQILAVDAEGDVVNCGVTEYAFDPGLGVGGGLALRRYNFTAPLEREGAPVTAEPDVSVGVR</sequence>
<comment type="caution">
    <text evidence="3">The sequence shown here is derived from an EMBL/GenBank/DDBJ whole genome shotgun (WGS) entry which is preliminary data.</text>
</comment>
<dbReference type="SMART" id="SM00855">
    <property type="entry name" value="PGAM"/>
    <property type="match status" value="1"/>
</dbReference>
<dbReference type="Gene3D" id="3.40.50.1240">
    <property type="entry name" value="Phosphoglycerate mutase-like"/>
    <property type="match status" value="1"/>
</dbReference>
<protein>
    <submittedName>
        <fullName evidence="3">Histidine phosphatase family protein</fullName>
    </submittedName>
</protein>
<dbReference type="InterPro" id="IPR029033">
    <property type="entry name" value="His_PPase_superfam"/>
</dbReference>
<organism evidence="3 4">
    <name type="scientific">Craurococcus roseus</name>
    <dbReference type="NCBI Taxonomy" id="77585"/>
    <lineage>
        <taxon>Bacteria</taxon>
        <taxon>Pseudomonadati</taxon>
        <taxon>Pseudomonadota</taxon>
        <taxon>Alphaproteobacteria</taxon>
        <taxon>Acetobacterales</taxon>
        <taxon>Acetobacteraceae</taxon>
        <taxon>Craurococcus</taxon>
    </lineage>
</organism>
<evidence type="ECO:0000313" key="3">
    <source>
        <dbReference type="EMBL" id="GAA0582839.1"/>
    </source>
</evidence>
<evidence type="ECO:0000256" key="1">
    <source>
        <dbReference type="ARBA" id="ARBA00023152"/>
    </source>
</evidence>
<dbReference type="PANTHER" id="PTHR48100:SF1">
    <property type="entry name" value="HISTIDINE PHOSPHATASE FAMILY PROTEIN-RELATED"/>
    <property type="match status" value="1"/>
</dbReference>
<name>A0ABN1F5F5_9PROT</name>
<gene>
    <name evidence="3" type="ORF">GCM10009416_21560</name>
</gene>
<evidence type="ECO:0000256" key="2">
    <source>
        <dbReference type="ARBA" id="ARBA00023235"/>
    </source>
</evidence>
<dbReference type="PROSITE" id="PS00175">
    <property type="entry name" value="PG_MUTASE"/>
    <property type="match status" value="1"/>
</dbReference>
<dbReference type="Proteomes" id="UP001501588">
    <property type="component" value="Unassembled WGS sequence"/>
</dbReference>
<dbReference type="Pfam" id="PF00300">
    <property type="entry name" value="His_Phos_1"/>
    <property type="match status" value="1"/>
</dbReference>
<dbReference type="InterPro" id="IPR001345">
    <property type="entry name" value="PG/BPGM_mutase_AS"/>
</dbReference>
<reference evidence="3 4" key="1">
    <citation type="journal article" date="2019" name="Int. J. Syst. Evol. Microbiol.">
        <title>The Global Catalogue of Microorganisms (GCM) 10K type strain sequencing project: providing services to taxonomists for standard genome sequencing and annotation.</title>
        <authorList>
            <consortium name="The Broad Institute Genomics Platform"/>
            <consortium name="The Broad Institute Genome Sequencing Center for Infectious Disease"/>
            <person name="Wu L."/>
            <person name="Ma J."/>
        </authorList>
    </citation>
    <scope>NUCLEOTIDE SEQUENCE [LARGE SCALE GENOMIC DNA]</scope>
    <source>
        <strain evidence="3 4">JCM 9933</strain>
    </source>
</reference>
<dbReference type="SUPFAM" id="SSF53254">
    <property type="entry name" value="Phosphoglycerate mutase-like"/>
    <property type="match status" value="1"/>
</dbReference>
<proteinExistence type="predicted"/>
<keyword evidence="4" id="KW-1185">Reference proteome</keyword>
<dbReference type="CDD" id="cd07067">
    <property type="entry name" value="HP_PGM_like"/>
    <property type="match status" value="1"/>
</dbReference>
<evidence type="ECO:0000313" key="4">
    <source>
        <dbReference type="Proteomes" id="UP001501588"/>
    </source>
</evidence>
<keyword evidence="1" id="KW-0324">Glycolysis</keyword>
<dbReference type="EMBL" id="BAAAFZ010000026">
    <property type="protein sequence ID" value="GAA0582839.1"/>
    <property type="molecule type" value="Genomic_DNA"/>
</dbReference>
<dbReference type="InterPro" id="IPR050275">
    <property type="entry name" value="PGM_Phosphatase"/>
</dbReference>
<dbReference type="PANTHER" id="PTHR48100">
    <property type="entry name" value="BROAD-SPECIFICITY PHOSPHATASE YOR283W-RELATED"/>
    <property type="match status" value="1"/>
</dbReference>
<accession>A0ABN1F5F5</accession>
<dbReference type="RefSeq" id="WP_343895294.1">
    <property type="nucleotide sequence ID" value="NZ_BAAAFZ010000026.1"/>
</dbReference>
<keyword evidence="2" id="KW-0413">Isomerase</keyword>